<evidence type="ECO:0000313" key="3">
    <source>
        <dbReference type="Proteomes" id="UP001352263"/>
    </source>
</evidence>
<proteinExistence type="predicted"/>
<protein>
    <submittedName>
        <fullName evidence="2">PP0621 family protein</fullName>
    </submittedName>
</protein>
<sequence>MKLLVWVLVAALIVFWIFLSRKKQKAARKPPSASASASASARRHGPGDAEAIIPCTRCGVHLPYSEAVIGATGAPFCSEDHRLQHERR</sequence>
<feature type="compositionally biased region" description="Low complexity" evidence="1">
    <location>
        <begin position="29"/>
        <end position="40"/>
    </location>
</feature>
<dbReference type="NCBIfam" id="NF041023">
    <property type="entry name" value="PP0621_fam"/>
    <property type="match status" value="1"/>
</dbReference>
<accession>A0ABU6J6F5</accession>
<name>A0ABU6J6F5_9BURK</name>
<evidence type="ECO:0000313" key="2">
    <source>
        <dbReference type="EMBL" id="MEC4719224.1"/>
    </source>
</evidence>
<organism evidence="2 3">
    <name type="scientific">Noviherbaspirillum album</name>
    <dbReference type="NCBI Taxonomy" id="3080276"/>
    <lineage>
        <taxon>Bacteria</taxon>
        <taxon>Pseudomonadati</taxon>
        <taxon>Pseudomonadota</taxon>
        <taxon>Betaproteobacteria</taxon>
        <taxon>Burkholderiales</taxon>
        <taxon>Oxalobacteraceae</taxon>
        <taxon>Noviherbaspirillum</taxon>
    </lineage>
</organism>
<keyword evidence="3" id="KW-1185">Reference proteome</keyword>
<dbReference type="EMBL" id="JAWIIV010000005">
    <property type="protein sequence ID" value="MEC4719224.1"/>
    <property type="molecule type" value="Genomic_DNA"/>
</dbReference>
<dbReference type="InterPro" id="IPR049708">
    <property type="entry name" value="PP0621-like"/>
</dbReference>
<feature type="region of interest" description="Disordered" evidence="1">
    <location>
        <begin position="22"/>
        <end position="47"/>
    </location>
</feature>
<reference evidence="2 3" key="1">
    <citation type="submission" date="2023-10" db="EMBL/GenBank/DDBJ databases">
        <title>Noviherbaspirillum sp. CPCC 100848 genome assembly.</title>
        <authorList>
            <person name="Li X.Y."/>
            <person name="Fang X.M."/>
        </authorList>
    </citation>
    <scope>NUCLEOTIDE SEQUENCE [LARGE SCALE GENOMIC DNA]</scope>
    <source>
        <strain evidence="2 3">CPCC 100848</strain>
    </source>
</reference>
<evidence type="ECO:0000256" key="1">
    <source>
        <dbReference type="SAM" id="MobiDB-lite"/>
    </source>
</evidence>
<dbReference type="Proteomes" id="UP001352263">
    <property type="component" value="Unassembled WGS sequence"/>
</dbReference>
<dbReference type="RefSeq" id="WP_326505937.1">
    <property type="nucleotide sequence ID" value="NZ_JAWIIV010000005.1"/>
</dbReference>
<comment type="caution">
    <text evidence="2">The sequence shown here is derived from an EMBL/GenBank/DDBJ whole genome shotgun (WGS) entry which is preliminary data.</text>
</comment>
<gene>
    <name evidence="2" type="ORF">RY831_08700</name>
</gene>